<dbReference type="GO" id="GO:0006261">
    <property type="term" value="P:DNA-templated DNA replication"/>
    <property type="evidence" value="ECO:0007669"/>
    <property type="project" value="UniProtKB-UniRule"/>
</dbReference>
<evidence type="ECO:0000256" key="2">
    <source>
        <dbReference type="ARBA" id="ARBA00022679"/>
    </source>
</evidence>
<evidence type="ECO:0000259" key="10">
    <source>
        <dbReference type="SMART" id="SM00481"/>
    </source>
</evidence>
<dbReference type="Pfam" id="PF17657">
    <property type="entry name" value="DNA_pol3_finger"/>
    <property type="match status" value="1"/>
</dbReference>
<dbReference type="HAMAP" id="MF_00356">
    <property type="entry name" value="DNApol_PolC"/>
    <property type="match status" value="1"/>
</dbReference>
<dbReference type="InterPro" id="IPR004013">
    <property type="entry name" value="PHP_dom"/>
</dbReference>
<dbReference type="InterPro" id="IPR011708">
    <property type="entry name" value="DNA_pol3_alpha_NTPase_dom"/>
</dbReference>
<evidence type="ECO:0000256" key="5">
    <source>
        <dbReference type="ARBA" id="ARBA00022839"/>
    </source>
</evidence>
<evidence type="ECO:0000256" key="6">
    <source>
        <dbReference type="ARBA" id="ARBA00022932"/>
    </source>
</evidence>
<dbReference type="Gene3D" id="2.40.50.140">
    <property type="entry name" value="Nucleic acid-binding proteins"/>
    <property type="match status" value="1"/>
</dbReference>
<reference evidence="11 12" key="1">
    <citation type="submission" date="2016-11" db="EMBL/GenBank/DDBJ databases">
        <authorList>
            <person name="Varghese N."/>
            <person name="Submissions S."/>
        </authorList>
    </citation>
    <scope>NUCLEOTIDE SEQUENCE [LARGE SCALE GENOMIC DNA]</scope>
    <source>
        <strain evidence="11 12">DSM 19027</strain>
    </source>
</reference>
<dbReference type="NCBIfam" id="TIGR01405">
    <property type="entry name" value="polC_Gram_pos"/>
    <property type="match status" value="1"/>
</dbReference>
<dbReference type="Gene3D" id="3.20.20.140">
    <property type="entry name" value="Metal-dependent hydrolases"/>
    <property type="match status" value="1"/>
</dbReference>
<dbReference type="InterPro" id="IPR004805">
    <property type="entry name" value="DnaE2/DnaE/PolC"/>
</dbReference>
<keyword evidence="5 9" id="KW-0269">Exonuclease</keyword>
<dbReference type="InterPro" id="IPR012340">
    <property type="entry name" value="NA-bd_OB-fold"/>
</dbReference>
<dbReference type="Proteomes" id="UP000324781">
    <property type="component" value="Unassembled WGS sequence"/>
</dbReference>
<evidence type="ECO:0000256" key="4">
    <source>
        <dbReference type="ARBA" id="ARBA00022705"/>
    </source>
</evidence>
<dbReference type="GO" id="GO:0003677">
    <property type="term" value="F:DNA binding"/>
    <property type="evidence" value="ECO:0007669"/>
    <property type="project" value="UniProtKB-UniRule"/>
</dbReference>
<comment type="subcellular location">
    <subcellularLocation>
        <location evidence="1 9">Cytoplasm</location>
    </subcellularLocation>
</comment>
<evidence type="ECO:0000256" key="8">
    <source>
        <dbReference type="ARBA" id="ARBA00049244"/>
    </source>
</evidence>
<dbReference type="InterPro" id="IPR044923">
    <property type="entry name" value="PolC_middle_finger_sf"/>
</dbReference>
<name>A0A1M6FC71_9FIRM</name>
<dbReference type="GO" id="GO:0005737">
    <property type="term" value="C:cytoplasm"/>
    <property type="evidence" value="ECO:0007669"/>
    <property type="project" value="UniProtKB-SubCell"/>
</dbReference>
<proteinExistence type="inferred from homology"/>
<dbReference type="InterPro" id="IPR004365">
    <property type="entry name" value="NA-bd_OB_tRNA"/>
</dbReference>
<dbReference type="Gene3D" id="3.30.1900.20">
    <property type="match status" value="2"/>
</dbReference>
<dbReference type="CDD" id="cd04484">
    <property type="entry name" value="polC_OBF"/>
    <property type="match status" value="1"/>
</dbReference>
<dbReference type="PANTHER" id="PTHR32294:SF5">
    <property type="entry name" value="DNA POLYMERASE III POLC-TYPE"/>
    <property type="match status" value="1"/>
</dbReference>
<evidence type="ECO:0000313" key="12">
    <source>
        <dbReference type="Proteomes" id="UP000324781"/>
    </source>
</evidence>
<keyword evidence="9" id="KW-0378">Hydrolase</keyword>
<dbReference type="GO" id="GO:0003887">
    <property type="term" value="F:DNA-directed DNA polymerase activity"/>
    <property type="evidence" value="ECO:0007669"/>
    <property type="project" value="UniProtKB-UniRule"/>
</dbReference>
<dbReference type="Gene3D" id="1.10.150.700">
    <property type="entry name" value="PolC, middle finger domain"/>
    <property type="match status" value="1"/>
</dbReference>
<protein>
    <recommendedName>
        <fullName evidence="9">DNA polymerase III PolC-type</fullName>
        <shortName evidence="9">PolIII</shortName>
        <ecNumber evidence="9">2.7.7.7</ecNumber>
    </recommendedName>
</protein>
<keyword evidence="4 9" id="KW-0235">DNA replication</keyword>
<dbReference type="OrthoDB" id="9804290at2"/>
<evidence type="ECO:0000256" key="9">
    <source>
        <dbReference type="HAMAP-Rule" id="MF_00356"/>
    </source>
</evidence>
<comment type="function">
    <text evidence="7">DNA polymerase III is a complex, multichain enzyme responsible for most of the replicative synthesis in bacteria. This DNA polymerase also exhibits 3' to 5' exonuclease activity. The alpha chain is the DNA polymerase.</text>
</comment>
<dbReference type="EC" id="2.7.7.7" evidence="9"/>
<dbReference type="InterPro" id="IPR029460">
    <property type="entry name" value="DNAPol_HHH"/>
</dbReference>
<dbReference type="SUPFAM" id="SSF89550">
    <property type="entry name" value="PHP domain-like"/>
    <property type="match status" value="1"/>
</dbReference>
<dbReference type="Pfam" id="PF02811">
    <property type="entry name" value="PHP"/>
    <property type="match status" value="1"/>
</dbReference>
<dbReference type="InterPro" id="IPR006308">
    <property type="entry name" value="Pol_III_a_PolC-type_gram_pos"/>
</dbReference>
<dbReference type="CDD" id="cd07435">
    <property type="entry name" value="PHP_PolIIIA_POLC"/>
    <property type="match status" value="1"/>
</dbReference>
<keyword evidence="2 9" id="KW-0808">Transferase</keyword>
<comment type="similarity">
    <text evidence="9">Belongs to the DNA polymerase type-C family. PolC subfamily.</text>
</comment>
<evidence type="ECO:0000256" key="7">
    <source>
        <dbReference type="ARBA" id="ARBA00025611"/>
    </source>
</evidence>
<evidence type="ECO:0000313" key="11">
    <source>
        <dbReference type="EMBL" id="SHI95354.1"/>
    </source>
</evidence>
<keyword evidence="12" id="KW-1185">Reference proteome</keyword>
<dbReference type="EMBL" id="FQZP01000016">
    <property type="protein sequence ID" value="SHI95354.1"/>
    <property type="molecule type" value="Genomic_DNA"/>
</dbReference>
<dbReference type="InterPro" id="IPR040982">
    <property type="entry name" value="DNA_pol3_finger"/>
</dbReference>
<accession>A0A1M6FC71</accession>
<dbReference type="SUPFAM" id="SSF160975">
    <property type="entry name" value="AF1531-like"/>
    <property type="match status" value="1"/>
</dbReference>
<organism evidence="11 12">
    <name type="scientific">Thermoclostridium caenicola</name>
    <dbReference type="NCBI Taxonomy" id="659425"/>
    <lineage>
        <taxon>Bacteria</taxon>
        <taxon>Bacillati</taxon>
        <taxon>Bacillota</taxon>
        <taxon>Clostridia</taxon>
        <taxon>Eubacteriales</taxon>
        <taxon>Oscillospiraceae</taxon>
        <taxon>Thermoclostridium</taxon>
    </lineage>
</organism>
<keyword evidence="9" id="KW-0540">Nuclease</keyword>
<dbReference type="NCBIfam" id="NF001688">
    <property type="entry name" value="PRK00448.1"/>
    <property type="match status" value="1"/>
</dbReference>
<dbReference type="Pfam" id="PF01336">
    <property type="entry name" value="tRNA_anti-codon"/>
    <property type="match status" value="1"/>
</dbReference>
<dbReference type="SMART" id="SM00481">
    <property type="entry name" value="POLIIIAc"/>
    <property type="match status" value="1"/>
</dbReference>
<dbReference type="Gene3D" id="1.10.150.870">
    <property type="match status" value="1"/>
</dbReference>
<dbReference type="Pfam" id="PF07733">
    <property type="entry name" value="DNA_pol3_alpha"/>
    <property type="match status" value="2"/>
</dbReference>
<dbReference type="RefSeq" id="WP_149678474.1">
    <property type="nucleotide sequence ID" value="NZ_FQZP01000016.1"/>
</dbReference>
<evidence type="ECO:0000256" key="1">
    <source>
        <dbReference type="ARBA" id="ARBA00004496"/>
    </source>
</evidence>
<evidence type="ECO:0000256" key="3">
    <source>
        <dbReference type="ARBA" id="ARBA00022695"/>
    </source>
</evidence>
<dbReference type="Gene3D" id="6.10.140.1510">
    <property type="match status" value="1"/>
</dbReference>
<comment type="function">
    <text evidence="9">Required for replicative DNA synthesis. This DNA polymerase also exhibits 3' to 5' exonuclease activity.</text>
</comment>
<comment type="catalytic activity">
    <reaction evidence="8 9">
        <text>DNA(n) + a 2'-deoxyribonucleoside 5'-triphosphate = DNA(n+1) + diphosphate</text>
        <dbReference type="Rhea" id="RHEA:22508"/>
        <dbReference type="Rhea" id="RHEA-COMP:17339"/>
        <dbReference type="Rhea" id="RHEA-COMP:17340"/>
        <dbReference type="ChEBI" id="CHEBI:33019"/>
        <dbReference type="ChEBI" id="CHEBI:61560"/>
        <dbReference type="ChEBI" id="CHEBI:173112"/>
        <dbReference type="EC" id="2.7.7.7"/>
    </reaction>
</comment>
<keyword evidence="3 9" id="KW-0548">Nucleotidyltransferase</keyword>
<feature type="domain" description="Polymerase/histidinol phosphatase N-terminal" evidence="10">
    <location>
        <begin position="354"/>
        <end position="426"/>
    </location>
</feature>
<dbReference type="PANTHER" id="PTHR32294">
    <property type="entry name" value="DNA POLYMERASE III SUBUNIT ALPHA"/>
    <property type="match status" value="1"/>
</dbReference>
<dbReference type="InterPro" id="IPR003141">
    <property type="entry name" value="Pol/His_phosphatase_N"/>
</dbReference>
<keyword evidence="9" id="KW-0963">Cytoplasm</keyword>
<dbReference type="AlphaFoldDB" id="A0A1M6FC71"/>
<dbReference type="InterPro" id="IPR016195">
    <property type="entry name" value="Pol/histidinol_Pase-like"/>
</dbReference>
<sequence>MEENVLKKSPLCEAFKQIIPVEQFRQDFSQAFITNLHYHKSEKRIELCLDIGNKVAPDRIQQLEKTISDYFNTQVDIHPGFSIPLPEELDDWHKEMLTRYTCRGRAHLAPFLKGARFRLRGRNLTVCLPGAGASVLNVSGAGKQMEKAFKMLFRSDVKVSFSEPEGQEYATADYIAEKMEEEARIVAQVLAAGENAAPKSGNRNGTPSSAVQENGGFRYRKKAAEKAPAANSENMVYGRPFSGETLRMADVDMNSGNVVLSGQIIKMETRELKSGRTLLTMDITDRTSSLTCKAFPNEKEMAQIKERLKVGSYVRVNGDAEFDVFEKELTIRLKAVECLENPPGRKDQAEHKRVELHLHTQMSQLDAITSIKDVLQRAAEWGHKAVAITDHGVVQAFPEAQEVAAKLKKSNKEIKVIYGMEAYLLVDERYNSKGELDYKSGDTYHAIILVKNQTGLKNLYKIVSESHLKYFYKRPRVPWSLFEQYREGLILGSACEAGELFRALREGRPQEELEAIAARYDYLEIQPVGNNQFMIREGLVPNEEALRDLNRRIVELGEKLNKPVVATCDVHFLDPEDAIFRQVLLAAQGYRDADKQAPIFFRTTEEMLEEFAYLGEEKAFEVVVTNPVAISELIEDVQPIPDGTYPPHLEGAEEEIRHMSELKVRELYGDPLPELVQQRVDRELGSIIKNGFSSLYMIAQKLVQKSLSDGYLVGSRGSVGSSFVAYLIGITEVNALPPHYRCGNCKYSEFFVKDKQIACGYDLPDKLCPNCGQPLIKDGHDIPFETFLGFDGDKEPDIDLNFSGEYQPRAHKYAEELFGEGYTFRAGTIATIAEKTAFGFAKKYLEERNIPGTRAEMERLAAGCMGTKRTTGQHPGGIMVVPRYKEIYDFTPIQHPADDPDSGIITTHFDYHSISGRILKLDILGHDDPTVIRMLEDLTGVDAKTIPLDDKRTMGIFSSTEPLGVTPEQIDSPVGTLGVPEFGTKFVRQMLEDTKPTTFAELIRISGLSHGTDVWLNNAQDLVRNGIATLPEVICTRDDIMIFLMMNDLPPLTAFKIMESVRKGKGLTPEQEALMKEKGVPKWYIESCKKIKYMFPKAHAAAYVMMAFRIAWFKVYHPEAFYATYFSVRADSFDANIISRGADAVNLAIREIEEKGKLATQKEKDLLTILEVAREMYARGIRCLPVDLYKSEATRYIITEDGILPPLTALQGLGASAAASIVEARKDGEFVSIEDLKMRSGVSRAVIDILAEHGCLDGMEASSQVSLFG</sequence>
<dbReference type="Pfam" id="PF14579">
    <property type="entry name" value="HHH_6"/>
    <property type="match status" value="1"/>
</dbReference>
<gene>
    <name evidence="9" type="primary">polC</name>
    <name evidence="11" type="ORF">SAMN05444373_101625</name>
</gene>
<dbReference type="GO" id="GO:0008408">
    <property type="term" value="F:3'-5' exonuclease activity"/>
    <property type="evidence" value="ECO:0007669"/>
    <property type="project" value="UniProtKB-UniRule"/>
</dbReference>
<keyword evidence="6 9" id="KW-0239">DNA-directed DNA polymerase</keyword>